<evidence type="ECO:0000256" key="3">
    <source>
        <dbReference type="ARBA" id="ARBA00022553"/>
    </source>
</evidence>
<dbReference type="InterPro" id="IPR035965">
    <property type="entry name" value="PAS-like_dom_sf"/>
</dbReference>
<feature type="transmembrane region" description="Helical" evidence="9">
    <location>
        <begin position="141"/>
        <end position="166"/>
    </location>
</feature>
<feature type="domain" description="Signal transduction histidine kinase dimerisation/phosphoacceptor" evidence="11">
    <location>
        <begin position="335"/>
        <end position="402"/>
    </location>
</feature>
<keyword evidence="9" id="KW-0812">Transmembrane</keyword>
<name>A0A9D1GPZ3_9MOLU</name>
<dbReference type="SUPFAM" id="SSF55785">
    <property type="entry name" value="PYP-like sensor domain (PAS domain)"/>
    <property type="match status" value="1"/>
</dbReference>
<evidence type="ECO:0000256" key="6">
    <source>
        <dbReference type="ARBA" id="ARBA00023012"/>
    </source>
</evidence>
<dbReference type="InterPro" id="IPR003661">
    <property type="entry name" value="HisK_dim/P_dom"/>
</dbReference>
<feature type="non-terminal residue" evidence="12">
    <location>
        <position position="413"/>
    </location>
</feature>
<dbReference type="GO" id="GO:0005886">
    <property type="term" value="C:plasma membrane"/>
    <property type="evidence" value="ECO:0007669"/>
    <property type="project" value="TreeGrafter"/>
</dbReference>
<dbReference type="AlphaFoldDB" id="A0A9D1GPZ3"/>
<dbReference type="FunFam" id="1.10.287.130:FF:000001">
    <property type="entry name" value="Two-component sensor histidine kinase"/>
    <property type="match status" value="1"/>
</dbReference>
<accession>A0A9D1GPZ3</accession>
<dbReference type="CDD" id="cd00082">
    <property type="entry name" value="HisKA"/>
    <property type="match status" value="1"/>
</dbReference>
<dbReference type="InterPro" id="IPR036097">
    <property type="entry name" value="HisK_dim/P_sf"/>
</dbReference>
<dbReference type="Gene3D" id="3.30.450.20">
    <property type="entry name" value="PAS domain"/>
    <property type="match status" value="1"/>
</dbReference>
<dbReference type="PANTHER" id="PTHR45453:SF1">
    <property type="entry name" value="PHOSPHATE REGULON SENSOR PROTEIN PHOR"/>
    <property type="match status" value="1"/>
</dbReference>
<evidence type="ECO:0000256" key="5">
    <source>
        <dbReference type="ARBA" id="ARBA00022777"/>
    </source>
</evidence>
<dbReference type="Gene3D" id="1.10.287.130">
    <property type="match status" value="1"/>
</dbReference>
<evidence type="ECO:0000313" key="12">
    <source>
        <dbReference type="EMBL" id="HIT49552.1"/>
    </source>
</evidence>
<gene>
    <name evidence="12" type="ORF">IAD46_00850</name>
</gene>
<evidence type="ECO:0000256" key="2">
    <source>
        <dbReference type="ARBA" id="ARBA00012438"/>
    </source>
</evidence>
<dbReference type="EMBL" id="DVLF01000029">
    <property type="protein sequence ID" value="HIT49552.1"/>
    <property type="molecule type" value="Genomic_DNA"/>
</dbReference>
<comment type="catalytic activity">
    <reaction evidence="1">
        <text>ATP + protein L-histidine = ADP + protein N-phospho-L-histidine.</text>
        <dbReference type="EC" id="2.7.13.3"/>
    </reaction>
</comment>
<keyword evidence="6" id="KW-0902">Two-component regulatory system</keyword>
<evidence type="ECO:0000256" key="4">
    <source>
        <dbReference type="ARBA" id="ARBA00022679"/>
    </source>
</evidence>
<evidence type="ECO:0000259" key="10">
    <source>
        <dbReference type="SMART" id="SM00091"/>
    </source>
</evidence>
<dbReference type="PANTHER" id="PTHR45453">
    <property type="entry name" value="PHOSPHATE REGULON SENSOR PROTEIN PHOR"/>
    <property type="match status" value="1"/>
</dbReference>
<evidence type="ECO:0000313" key="13">
    <source>
        <dbReference type="Proteomes" id="UP000886758"/>
    </source>
</evidence>
<dbReference type="SMART" id="SM00091">
    <property type="entry name" value="PAS"/>
    <property type="match status" value="1"/>
</dbReference>
<dbReference type="CDD" id="cd00130">
    <property type="entry name" value="PAS"/>
    <property type="match status" value="1"/>
</dbReference>
<dbReference type="EC" id="2.7.13.3" evidence="2"/>
<dbReference type="InterPro" id="IPR050351">
    <property type="entry name" value="BphY/WalK/GraS-like"/>
</dbReference>
<keyword evidence="8" id="KW-0175">Coiled coil</keyword>
<protein>
    <recommendedName>
        <fullName evidence="2">histidine kinase</fullName>
        <ecNumber evidence="2">2.7.13.3</ecNumber>
    </recommendedName>
</protein>
<evidence type="ECO:0000256" key="7">
    <source>
        <dbReference type="ARBA" id="ARBA00023136"/>
    </source>
</evidence>
<evidence type="ECO:0000256" key="9">
    <source>
        <dbReference type="SAM" id="Phobius"/>
    </source>
</evidence>
<keyword evidence="9" id="KW-1133">Transmembrane helix</keyword>
<evidence type="ECO:0000256" key="8">
    <source>
        <dbReference type="SAM" id="Coils"/>
    </source>
</evidence>
<dbReference type="InterPro" id="IPR000014">
    <property type="entry name" value="PAS"/>
</dbReference>
<dbReference type="SUPFAM" id="SSF47384">
    <property type="entry name" value="Homodimeric domain of signal transducing histidine kinase"/>
    <property type="match status" value="1"/>
</dbReference>
<dbReference type="Pfam" id="PF00512">
    <property type="entry name" value="HisKA"/>
    <property type="match status" value="1"/>
</dbReference>
<sequence>MKRRMILTNSLVVFFSLVALLVVSVLILFDTANRQAERQVKDYLRIACLLFDGNNMEQTASVFTNGDETIRISFIDLQGNLQYDSFHETTLSNHLDRYEILHLGQSCKRYSQTIGKQMLYIADLDGDYYVRIAIPVEVAHAWLNTFLFGGLACFFGIFLLSVALIYSISKKTVASLNPIINRLGRLSDEDLELASLSIDDLPKILELLTKSLESKLSQISNQKEKLNNVLEQMAQGILVLDAAKKVRLINPAALHIFQTEEKTVYRKDVLYLIRDRRLQELIEQVRTKKESANYLLTVKDKSYQIDLKPLDGHWISNGVIAVMTDISEKILLDQTKKEFFANASHELKSPLTSIIGYQQLITEEIETDPQQILDYSKKTIQEAKRMNEIVIDMLNLSKLERQEPKKIEKIDAS</sequence>
<keyword evidence="3" id="KW-0597">Phosphoprotein</keyword>
<reference evidence="12" key="1">
    <citation type="submission" date="2020-10" db="EMBL/GenBank/DDBJ databases">
        <authorList>
            <person name="Gilroy R."/>
        </authorList>
    </citation>
    <scope>NUCLEOTIDE SEQUENCE</scope>
    <source>
        <strain evidence="12">ChiW17-6978</strain>
    </source>
</reference>
<dbReference type="GO" id="GO:0016036">
    <property type="term" value="P:cellular response to phosphate starvation"/>
    <property type="evidence" value="ECO:0007669"/>
    <property type="project" value="TreeGrafter"/>
</dbReference>
<dbReference type="Pfam" id="PF13188">
    <property type="entry name" value="PAS_8"/>
    <property type="match status" value="1"/>
</dbReference>
<dbReference type="Proteomes" id="UP000886758">
    <property type="component" value="Unassembled WGS sequence"/>
</dbReference>
<proteinExistence type="predicted"/>
<dbReference type="GO" id="GO:0000155">
    <property type="term" value="F:phosphorelay sensor kinase activity"/>
    <property type="evidence" value="ECO:0007669"/>
    <property type="project" value="InterPro"/>
</dbReference>
<reference evidence="12" key="2">
    <citation type="journal article" date="2021" name="PeerJ">
        <title>Extensive microbial diversity within the chicken gut microbiome revealed by metagenomics and culture.</title>
        <authorList>
            <person name="Gilroy R."/>
            <person name="Ravi A."/>
            <person name="Getino M."/>
            <person name="Pursley I."/>
            <person name="Horton D.L."/>
            <person name="Alikhan N.F."/>
            <person name="Baker D."/>
            <person name="Gharbi K."/>
            <person name="Hall N."/>
            <person name="Watson M."/>
            <person name="Adriaenssens E.M."/>
            <person name="Foster-Nyarko E."/>
            <person name="Jarju S."/>
            <person name="Secka A."/>
            <person name="Antonio M."/>
            <person name="Oren A."/>
            <person name="Chaudhuri R.R."/>
            <person name="La Ragione R."/>
            <person name="Hildebrand F."/>
            <person name="Pallen M.J."/>
        </authorList>
    </citation>
    <scope>NUCLEOTIDE SEQUENCE</scope>
    <source>
        <strain evidence="12">ChiW17-6978</strain>
    </source>
</reference>
<keyword evidence="5" id="KW-0418">Kinase</keyword>
<dbReference type="SMART" id="SM00388">
    <property type="entry name" value="HisKA"/>
    <property type="match status" value="1"/>
</dbReference>
<evidence type="ECO:0000259" key="11">
    <source>
        <dbReference type="SMART" id="SM00388"/>
    </source>
</evidence>
<feature type="domain" description="PAS" evidence="10">
    <location>
        <begin position="224"/>
        <end position="290"/>
    </location>
</feature>
<keyword evidence="4" id="KW-0808">Transferase</keyword>
<keyword evidence="7 9" id="KW-0472">Membrane</keyword>
<evidence type="ECO:0000256" key="1">
    <source>
        <dbReference type="ARBA" id="ARBA00000085"/>
    </source>
</evidence>
<organism evidence="12 13">
    <name type="scientific">Candidatus Pelethenecus faecipullorum</name>
    <dbReference type="NCBI Taxonomy" id="2840900"/>
    <lineage>
        <taxon>Bacteria</taxon>
        <taxon>Bacillati</taxon>
        <taxon>Mycoplasmatota</taxon>
        <taxon>Mollicutes</taxon>
        <taxon>Candidatus Pelethenecus</taxon>
    </lineage>
</organism>
<comment type="caution">
    <text evidence="12">The sequence shown here is derived from an EMBL/GenBank/DDBJ whole genome shotgun (WGS) entry which is preliminary data.</text>
</comment>
<dbReference type="GO" id="GO:0004721">
    <property type="term" value="F:phosphoprotein phosphatase activity"/>
    <property type="evidence" value="ECO:0007669"/>
    <property type="project" value="TreeGrafter"/>
</dbReference>
<feature type="coiled-coil region" evidence="8">
    <location>
        <begin position="209"/>
        <end position="236"/>
    </location>
</feature>